<comment type="caution">
    <text evidence="8">The sequence shown here is derived from an EMBL/GenBank/DDBJ whole genome shotgun (WGS) entry which is preliminary data.</text>
</comment>
<dbReference type="GO" id="GO:0016052">
    <property type="term" value="P:carbohydrate catabolic process"/>
    <property type="evidence" value="ECO:0007669"/>
    <property type="project" value="TreeGrafter"/>
</dbReference>
<dbReference type="Gene3D" id="3.20.20.70">
    <property type="entry name" value="Aldolase class I"/>
    <property type="match status" value="1"/>
</dbReference>
<evidence type="ECO:0000256" key="4">
    <source>
        <dbReference type="ARBA" id="ARBA00023270"/>
    </source>
</evidence>
<dbReference type="EMBL" id="VWSH01000001">
    <property type="protein sequence ID" value="KAA5536125.1"/>
    <property type="molecule type" value="Genomic_DNA"/>
</dbReference>
<dbReference type="PANTHER" id="PTHR10889">
    <property type="entry name" value="DEOXYRIBOSE-PHOSPHATE ALDOLASE"/>
    <property type="match status" value="1"/>
</dbReference>
<comment type="pathway">
    <text evidence="7">Carbohydrate degradation; 2-deoxy-D-ribose 1-phosphate degradation; D-glyceraldehyde 3-phosphate and acetaldehyde from 2-deoxy-alpha-D-ribose 1-phosphate: step 2/2.</text>
</comment>
<keyword evidence="9" id="KW-1185">Reference proteome</keyword>
<evidence type="ECO:0000256" key="3">
    <source>
        <dbReference type="ARBA" id="ARBA00023239"/>
    </source>
</evidence>
<evidence type="ECO:0000256" key="1">
    <source>
        <dbReference type="ARBA" id="ARBA00010936"/>
    </source>
</evidence>
<dbReference type="FunFam" id="3.20.20.70:FF:000044">
    <property type="entry name" value="Deoxyribose-phosphate aldolase"/>
    <property type="match status" value="1"/>
</dbReference>
<dbReference type="UniPathway" id="UPA00002">
    <property type="reaction ID" value="UER00468"/>
</dbReference>
<accession>A0A5M6CSV6</accession>
<dbReference type="RefSeq" id="WP_150030698.1">
    <property type="nucleotide sequence ID" value="NZ_VWSH01000001.1"/>
</dbReference>
<dbReference type="PANTHER" id="PTHR10889:SF1">
    <property type="entry name" value="DEOXYRIBOSE-PHOSPHATE ALDOLASE"/>
    <property type="match status" value="1"/>
</dbReference>
<dbReference type="InterPro" id="IPR011343">
    <property type="entry name" value="DeoC"/>
</dbReference>
<evidence type="ECO:0000256" key="5">
    <source>
        <dbReference type="ARBA" id="ARBA00048791"/>
    </source>
</evidence>
<dbReference type="HAMAP" id="MF_00114">
    <property type="entry name" value="DeoC_type1"/>
    <property type="match status" value="1"/>
</dbReference>
<dbReference type="InterPro" id="IPR002915">
    <property type="entry name" value="DeoC/FbaB/LacD_aldolase"/>
</dbReference>
<comment type="catalytic activity">
    <reaction evidence="5 7">
        <text>2-deoxy-D-ribose 5-phosphate = D-glyceraldehyde 3-phosphate + acetaldehyde</text>
        <dbReference type="Rhea" id="RHEA:12821"/>
        <dbReference type="ChEBI" id="CHEBI:15343"/>
        <dbReference type="ChEBI" id="CHEBI:59776"/>
        <dbReference type="ChEBI" id="CHEBI:62877"/>
        <dbReference type="EC" id="4.1.2.4"/>
    </reaction>
</comment>
<dbReference type="SMART" id="SM01133">
    <property type="entry name" value="DeoC"/>
    <property type="match status" value="1"/>
</dbReference>
<dbReference type="EC" id="4.1.2.4" evidence="7"/>
<protein>
    <recommendedName>
        <fullName evidence="7">Deoxyribose-phosphate aldolase</fullName>
        <shortName evidence="7">DERA</shortName>
        <ecNumber evidence="7">4.1.2.4</ecNumber>
    </recommendedName>
    <alternativeName>
        <fullName evidence="7">2-deoxy-D-ribose 5-phosphate aldolase</fullName>
    </alternativeName>
    <alternativeName>
        <fullName evidence="7">Phosphodeoxyriboaldolase</fullName>
        <shortName evidence="7">Deoxyriboaldolase</shortName>
    </alternativeName>
</protein>
<evidence type="ECO:0000256" key="6">
    <source>
        <dbReference type="ARBA" id="ARBA00056337"/>
    </source>
</evidence>
<dbReference type="PIRSF" id="PIRSF001357">
    <property type="entry name" value="DeoC"/>
    <property type="match status" value="1"/>
</dbReference>
<dbReference type="GO" id="GO:0006018">
    <property type="term" value="P:2-deoxyribose 1-phosphate catabolic process"/>
    <property type="evidence" value="ECO:0007669"/>
    <property type="project" value="UniProtKB-UniRule"/>
</dbReference>
<feature type="active site" description="Proton donor/acceptor" evidence="7">
    <location>
        <position position="182"/>
    </location>
</feature>
<comment type="function">
    <text evidence="6 7">Catalyzes a reversible aldol reaction between acetaldehyde and D-glyceraldehyde 3-phosphate to generate 2-deoxy-D-ribose 5-phosphate.</text>
</comment>
<dbReference type="GO" id="GO:0005737">
    <property type="term" value="C:cytoplasm"/>
    <property type="evidence" value="ECO:0007669"/>
    <property type="project" value="UniProtKB-SubCell"/>
</dbReference>
<keyword evidence="4 7" id="KW-0704">Schiff base</keyword>
<feature type="active site" description="Proton donor/acceptor" evidence="7">
    <location>
        <position position="89"/>
    </location>
</feature>
<gene>
    <name evidence="7 8" type="primary">deoC</name>
    <name evidence="8" type="ORF">F0919_00185</name>
</gene>
<organism evidence="8 9">
    <name type="scientific">Taibaiella lutea</name>
    <dbReference type="NCBI Taxonomy" id="2608001"/>
    <lineage>
        <taxon>Bacteria</taxon>
        <taxon>Pseudomonadati</taxon>
        <taxon>Bacteroidota</taxon>
        <taxon>Chitinophagia</taxon>
        <taxon>Chitinophagales</taxon>
        <taxon>Chitinophagaceae</taxon>
        <taxon>Taibaiella</taxon>
    </lineage>
</organism>
<comment type="similarity">
    <text evidence="1 7">Belongs to the DeoC/FbaB aldolase family. DeoC type 1 subfamily.</text>
</comment>
<evidence type="ECO:0000256" key="7">
    <source>
        <dbReference type="HAMAP-Rule" id="MF_00114"/>
    </source>
</evidence>
<name>A0A5M6CSV6_9BACT</name>
<dbReference type="InterPro" id="IPR028581">
    <property type="entry name" value="DeoC_typeI"/>
</dbReference>
<comment type="subcellular location">
    <subcellularLocation>
        <location evidence="7">Cytoplasm</location>
    </subcellularLocation>
</comment>
<dbReference type="NCBIfam" id="TIGR00126">
    <property type="entry name" value="deoC"/>
    <property type="match status" value="1"/>
</dbReference>
<dbReference type="InterPro" id="IPR013785">
    <property type="entry name" value="Aldolase_TIM"/>
</dbReference>
<dbReference type="SUPFAM" id="SSF51569">
    <property type="entry name" value="Aldolase"/>
    <property type="match status" value="1"/>
</dbReference>
<dbReference type="Proteomes" id="UP000323632">
    <property type="component" value="Unassembled WGS sequence"/>
</dbReference>
<evidence type="ECO:0000313" key="8">
    <source>
        <dbReference type="EMBL" id="KAA5536125.1"/>
    </source>
</evidence>
<dbReference type="GO" id="GO:0004139">
    <property type="term" value="F:deoxyribose-phosphate aldolase activity"/>
    <property type="evidence" value="ECO:0007669"/>
    <property type="project" value="UniProtKB-UniRule"/>
</dbReference>
<evidence type="ECO:0000256" key="2">
    <source>
        <dbReference type="ARBA" id="ARBA00022490"/>
    </source>
</evidence>
<dbReference type="CDD" id="cd00959">
    <property type="entry name" value="DeoC"/>
    <property type="match status" value="1"/>
</dbReference>
<dbReference type="AlphaFoldDB" id="A0A5M6CSV6"/>
<keyword evidence="3 7" id="KW-0456">Lyase</keyword>
<feature type="active site" description="Schiff-base intermediate with acetaldehyde" evidence="7">
    <location>
        <position position="153"/>
    </location>
</feature>
<reference evidence="8 9" key="1">
    <citation type="submission" date="2019-09" db="EMBL/GenBank/DDBJ databases">
        <title>Genome sequence and assembly of Taibaiella sp.</title>
        <authorList>
            <person name="Chhetri G."/>
        </authorList>
    </citation>
    <scope>NUCLEOTIDE SEQUENCE [LARGE SCALE GENOMIC DNA]</scope>
    <source>
        <strain evidence="8 9">KVB11</strain>
    </source>
</reference>
<proteinExistence type="inferred from homology"/>
<dbReference type="GO" id="GO:0009264">
    <property type="term" value="P:deoxyribonucleotide catabolic process"/>
    <property type="evidence" value="ECO:0007669"/>
    <property type="project" value="UniProtKB-UniRule"/>
</dbReference>
<sequence>MNIASYIDHTILKPATLRSDIEKLCSEALEYQFAAVCVPPNFVFLAKELTKDSDVKTATVIGFPFGYSTIQAKVEEVHQAIKDGADELDIVINISALFNDDFDYLSKEIIACLQPIRLNRRVVKVIIESGILSDDKIIACCDLYARHKVDFMKTSTGYAEKGASVEAVRLMRQNLPEDINIKASGGIRTFAFANELIAAGANRIGASASIAIVSQAT</sequence>
<keyword evidence="2 7" id="KW-0963">Cytoplasm</keyword>
<evidence type="ECO:0000313" key="9">
    <source>
        <dbReference type="Proteomes" id="UP000323632"/>
    </source>
</evidence>
<dbReference type="Pfam" id="PF01791">
    <property type="entry name" value="DeoC"/>
    <property type="match status" value="1"/>
</dbReference>